<keyword evidence="1" id="KW-0238">DNA-binding</keyword>
<evidence type="ECO:0000313" key="3">
    <source>
        <dbReference type="EMBL" id="HIV62199.1"/>
    </source>
</evidence>
<gene>
    <name evidence="3" type="ORF">H9746_05060</name>
</gene>
<dbReference type="PANTHER" id="PTHR46558:SF11">
    <property type="entry name" value="HTH-TYPE TRANSCRIPTIONAL REGULATOR XRE"/>
    <property type="match status" value="1"/>
</dbReference>
<dbReference type="Proteomes" id="UP000886808">
    <property type="component" value="Unassembled WGS sequence"/>
</dbReference>
<dbReference type="Gene3D" id="1.10.260.40">
    <property type="entry name" value="lambda repressor-like DNA-binding domains"/>
    <property type="match status" value="1"/>
</dbReference>
<feature type="domain" description="HTH cro/C1-type" evidence="2">
    <location>
        <begin position="8"/>
        <end position="62"/>
    </location>
</feature>
<comment type="caution">
    <text evidence="3">The sequence shown here is derived from an EMBL/GenBank/DDBJ whole genome shotgun (WGS) entry which is preliminary data.</text>
</comment>
<dbReference type="InterPro" id="IPR001387">
    <property type="entry name" value="Cro/C1-type_HTH"/>
</dbReference>
<dbReference type="InterPro" id="IPR010982">
    <property type="entry name" value="Lambda_DNA-bd_dom_sf"/>
</dbReference>
<reference evidence="3" key="2">
    <citation type="submission" date="2021-04" db="EMBL/GenBank/DDBJ databases">
        <authorList>
            <person name="Gilroy R."/>
        </authorList>
    </citation>
    <scope>NUCLEOTIDE SEQUENCE</scope>
    <source>
        <strain evidence="3">CHK193-4272</strain>
    </source>
</reference>
<evidence type="ECO:0000259" key="2">
    <source>
        <dbReference type="PROSITE" id="PS50943"/>
    </source>
</evidence>
<dbReference type="SUPFAM" id="SSF47413">
    <property type="entry name" value="lambda repressor-like DNA-binding domains"/>
    <property type="match status" value="1"/>
</dbReference>
<evidence type="ECO:0000313" key="4">
    <source>
        <dbReference type="Proteomes" id="UP000886808"/>
    </source>
</evidence>
<reference evidence="3" key="1">
    <citation type="journal article" date="2021" name="PeerJ">
        <title>Extensive microbial diversity within the chicken gut microbiome revealed by metagenomics and culture.</title>
        <authorList>
            <person name="Gilroy R."/>
            <person name="Ravi A."/>
            <person name="Getino M."/>
            <person name="Pursley I."/>
            <person name="Horton D.L."/>
            <person name="Alikhan N.F."/>
            <person name="Baker D."/>
            <person name="Gharbi K."/>
            <person name="Hall N."/>
            <person name="Watson M."/>
            <person name="Adriaenssens E.M."/>
            <person name="Foster-Nyarko E."/>
            <person name="Jarju S."/>
            <person name="Secka A."/>
            <person name="Antonio M."/>
            <person name="Oren A."/>
            <person name="Chaudhuri R.R."/>
            <person name="La Ragione R."/>
            <person name="Hildebrand F."/>
            <person name="Pallen M.J."/>
        </authorList>
    </citation>
    <scope>NUCLEOTIDE SEQUENCE</scope>
    <source>
        <strain evidence="3">CHK193-4272</strain>
    </source>
</reference>
<evidence type="ECO:0000256" key="1">
    <source>
        <dbReference type="ARBA" id="ARBA00023125"/>
    </source>
</evidence>
<dbReference type="AlphaFoldDB" id="A0A9D1PIL1"/>
<sequence>MTILGERIRTLRRRSEMTQGELAKRLEISQSAVGMYEQGRREPPYNLLIKISKLFDVKLDWLLSDGTEQESRELDEMFEDFFKAMRQKRGLKFHGELLSVDEIESIIKGIKLGAELAIKQNI</sequence>
<dbReference type="SMART" id="SM00530">
    <property type="entry name" value="HTH_XRE"/>
    <property type="match status" value="1"/>
</dbReference>
<proteinExistence type="predicted"/>
<dbReference type="EMBL" id="DXIE01000031">
    <property type="protein sequence ID" value="HIV62199.1"/>
    <property type="molecule type" value="Genomic_DNA"/>
</dbReference>
<dbReference type="Pfam" id="PF01381">
    <property type="entry name" value="HTH_3"/>
    <property type="match status" value="1"/>
</dbReference>
<dbReference type="GO" id="GO:0003677">
    <property type="term" value="F:DNA binding"/>
    <property type="evidence" value="ECO:0007669"/>
    <property type="project" value="UniProtKB-KW"/>
</dbReference>
<dbReference type="PROSITE" id="PS50943">
    <property type="entry name" value="HTH_CROC1"/>
    <property type="match status" value="1"/>
</dbReference>
<organism evidence="3 4">
    <name type="scientific">Candidatus Butyricicoccus avistercoris</name>
    <dbReference type="NCBI Taxonomy" id="2838518"/>
    <lineage>
        <taxon>Bacteria</taxon>
        <taxon>Bacillati</taxon>
        <taxon>Bacillota</taxon>
        <taxon>Clostridia</taxon>
        <taxon>Eubacteriales</taxon>
        <taxon>Butyricicoccaceae</taxon>
        <taxon>Butyricicoccus</taxon>
    </lineage>
</organism>
<protein>
    <submittedName>
        <fullName evidence="3">Helix-turn-helix domain-containing protein</fullName>
    </submittedName>
</protein>
<name>A0A9D1PIL1_9FIRM</name>
<dbReference type="PANTHER" id="PTHR46558">
    <property type="entry name" value="TRACRIPTIONAL REGULATORY PROTEIN-RELATED-RELATED"/>
    <property type="match status" value="1"/>
</dbReference>
<dbReference type="CDD" id="cd00093">
    <property type="entry name" value="HTH_XRE"/>
    <property type="match status" value="1"/>
</dbReference>
<accession>A0A9D1PIL1</accession>